<sequence>MPIDPRRIAVAPLPLPGPQFLAGILNALPIWALTSQQKELRLSLAGLLLAQGAGQPDCAAAAKGLLAYAGQIDPFDAPSLALLAQTQAQTPFLPPRAAAMASLLAGMPQPADDVSYEAIAASGDADLFIRYLEVSCRDRVAGLARLAPAFAGLCRLPDPQLAERLLAEFAPVLPPSLFARLAAEFAVLRLSPEIALDRLATLDADVWGLFVALATSHCLDRLGDREGALSACLTARRVLPYHVNLTLRAFELAKPVTVPPPAKAGEVAVCLYSLNKAELFYDCLTHLAATDLGEAMVAVLDNGSTDATPDMLAGMAARFPAGRFVSVRLPVNIGAPGARNWLLALPEVAACTHVAFLDDDAFPQRDWLSRLLATARDNPMAGAVGCAINDLDAPRDHQSADFNLFPPNMGQPTMAEAKERLFVCEACRGAADLSLFAYTRPCLSVSGCCHLLSRQALTKAGPFDIRFNPTQFDDLERDIRSFLAGHPCVYDGTVRVGHKQGSSLAKAQTQAQVSQVLGNKIKLEYAVSDADADRLWRENLALLGRDLLEKAQVVEGLA</sequence>
<protein>
    <submittedName>
        <fullName evidence="5">Glycosyltransferase</fullName>
    </submittedName>
</protein>
<gene>
    <name evidence="5" type="ORF">GTA51_03385</name>
</gene>
<dbReference type="InterPro" id="IPR001173">
    <property type="entry name" value="Glyco_trans_2-like"/>
</dbReference>
<evidence type="ECO:0000259" key="4">
    <source>
        <dbReference type="Pfam" id="PF00535"/>
    </source>
</evidence>
<name>A0A7C9ILZ8_9BACT</name>
<dbReference type="RefSeq" id="WP_160958676.1">
    <property type="nucleotide sequence ID" value="NZ_WVUD01000003.1"/>
</dbReference>
<reference evidence="5 6" key="1">
    <citation type="submission" date="2020-01" db="EMBL/GenBank/DDBJ databases">
        <title>Genome sequence of Desulfovibrio aerotolerans DSM 16695(T).</title>
        <authorList>
            <person name="Karnachuk O."/>
            <person name="Avakyan M."/>
            <person name="Mardanov A."/>
            <person name="Kadnikov V."/>
            <person name="Ravin N."/>
        </authorList>
    </citation>
    <scope>NUCLEOTIDE SEQUENCE [LARGE SCALE GENOMIC DNA]</scope>
    <source>
        <strain evidence="5 6">DSM 16695</strain>
    </source>
</reference>
<dbReference type="OrthoDB" id="5443808at2"/>
<proteinExistence type="inferred from homology"/>
<evidence type="ECO:0000313" key="5">
    <source>
        <dbReference type="EMBL" id="MYL82179.1"/>
    </source>
</evidence>
<keyword evidence="3 5" id="KW-0808">Transferase</keyword>
<dbReference type="InterPro" id="IPR029044">
    <property type="entry name" value="Nucleotide-diphossugar_trans"/>
</dbReference>
<keyword evidence="6" id="KW-1185">Reference proteome</keyword>
<dbReference type="Pfam" id="PF00535">
    <property type="entry name" value="Glycos_transf_2"/>
    <property type="match status" value="1"/>
</dbReference>
<keyword evidence="2" id="KW-0328">Glycosyltransferase</keyword>
<evidence type="ECO:0000256" key="1">
    <source>
        <dbReference type="ARBA" id="ARBA00006739"/>
    </source>
</evidence>
<organism evidence="5 6">
    <name type="scientific">Solidesulfovibrio aerotolerans</name>
    <dbReference type="NCBI Taxonomy" id="295255"/>
    <lineage>
        <taxon>Bacteria</taxon>
        <taxon>Pseudomonadati</taxon>
        <taxon>Thermodesulfobacteriota</taxon>
        <taxon>Desulfovibrionia</taxon>
        <taxon>Desulfovibrionales</taxon>
        <taxon>Desulfovibrionaceae</taxon>
        <taxon>Solidesulfovibrio</taxon>
    </lineage>
</organism>
<evidence type="ECO:0000313" key="6">
    <source>
        <dbReference type="Proteomes" id="UP000482487"/>
    </source>
</evidence>
<accession>A0A7C9ILZ8</accession>
<dbReference type="AlphaFoldDB" id="A0A7C9ILZ8"/>
<dbReference type="EMBL" id="WVUD01000003">
    <property type="protein sequence ID" value="MYL82179.1"/>
    <property type="molecule type" value="Genomic_DNA"/>
</dbReference>
<dbReference type="PANTHER" id="PTHR43179">
    <property type="entry name" value="RHAMNOSYLTRANSFERASE WBBL"/>
    <property type="match status" value="1"/>
</dbReference>
<dbReference type="PANTHER" id="PTHR43179:SF12">
    <property type="entry name" value="GALACTOFURANOSYLTRANSFERASE GLFT2"/>
    <property type="match status" value="1"/>
</dbReference>
<dbReference type="GO" id="GO:0016757">
    <property type="term" value="F:glycosyltransferase activity"/>
    <property type="evidence" value="ECO:0007669"/>
    <property type="project" value="UniProtKB-KW"/>
</dbReference>
<evidence type="ECO:0000256" key="2">
    <source>
        <dbReference type="ARBA" id="ARBA00022676"/>
    </source>
</evidence>
<evidence type="ECO:0000256" key="3">
    <source>
        <dbReference type="ARBA" id="ARBA00022679"/>
    </source>
</evidence>
<dbReference type="Proteomes" id="UP000482487">
    <property type="component" value="Unassembled WGS sequence"/>
</dbReference>
<dbReference type="CDD" id="cd00761">
    <property type="entry name" value="Glyco_tranf_GTA_type"/>
    <property type="match status" value="1"/>
</dbReference>
<dbReference type="SUPFAM" id="SSF53448">
    <property type="entry name" value="Nucleotide-diphospho-sugar transferases"/>
    <property type="match status" value="1"/>
</dbReference>
<feature type="domain" description="Glycosyltransferase 2-like" evidence="4">
    <location>
        <begin position="270"/>
        <end position="401"/>
    </location>
</feature>
<dbReference type="Gene3D" id="3.90.550.10">
    <property type="entry name" value="Spore Coat Polysaccharide Biosynthesis Protein SpsA, Chain A"/>
    <property type="match status" value="1"/>
</dbReference>
<comment type="similarity">
    <text evidence="1">Belongs to the glycosyltransferase 2 family.</text>
</comment>
<comment type="caution">
    <text evidence="5">The sequence shown here is derived from an EMBL/GenBank/DDBJ whole genome shotgun (WGS) entry which is preliminary data.</text>
</comment>